<dbReference type="SMART" id="SM00388">
    <property type="entry name" value="HisKA"/>
    <property type="match status" value="1"/>
</dbReference>
<dbReference type="InterPro" id="IPR004358">
    <property type="entry name" value="Sig_transdc_His_kin-like_C"/>
</dbReference>
<gene>
    <name evidence="14" type="ORF">BJN34_01935</name>
</gene>
<comment type="catalytic activity">
    <reaction evidence="1">
        <text>ATP + protein L-histidine = ADP + protein N-phospho-L-histidine.</text>
        <dbReference type="EC" id="2.7.13.3"/>
    </reaction>
</comment>
<dbReference type="PANTHER" id="PTHR45436:SF15">
    <property type="entry name" value="SENSOR HISTIDINE KINASE CUSS"/>
    <property type="match status" value="1"/>
</dbReference>
<dbReference type="SUPFAM" id="SSF55874">
    <property type="entry name" value="ATPase domain of HSP90 chaperone/DNA topoisomerase II/histidine kinase"/>
    <property type="match status" value="1"/>
</dbReference>
<keyword evidence="6 11" id="KW-0812">Transmembrane</keyword>
<dbReference type="SUPFAM" id="SSF47384">
    <property type="entry name" value="Homodimeric domain of signal transducing histidine kinase"/>
    <property type="match status" value="1"/>
</dbReference>
<feature type="domain" description="HAMP" evidence="13">
    <location>
        <begin position="174"/>
        <end position="226"/>
    </location>
</feature>
<evidence type="ECO:0000256" key="4">
    <source>
        <dbReference type="ARBA" id="ARBA00022553"/>
    </source>
</evidence>
<dbReference type="InterPro" id="IPR005467">
    <property type="entry name" value="His_kinase_dom"/>
</dbReference>
<dbReference type="CDD" id="cd00082">
    <property type="entry name" value="HisKA"/>
    <property type="match status" value="1"/>
</dbReference>
<evidence type="ECO:0000259" key="12">
    <source>
        <dbReference type="PROSITE" id="PS50109"/>
    </source>
</evidence>
<evidence type="ECO:0000313" key="15">
    <source>
        <dbReference type="Proteomes" id="UP000189627"/>
    </source>
</evidence>
<dbReference type="KEGG" id="cuh:BJN34_01935"/>
<dbReference type="EMBL" id="CP017757">
    <property type="protein sequence ID" value="AQV92650.1"/>
    <property type="molecule type" value="Genomic_DNA"/>
</dbReference>
<dbReference type="PANTHER" id="PTHR45436">
    <property type="entry name" value="SENSOR HISTIDINE KINASE YKOH"/>
    <property type="match status" value="1"/>
</dbReference>
<dbReference type="AlphaFoldDB" id="A0A1U9UJ73"/>
<evidence type="ECO:0000256" key="9">
    <source>
        <dbReference type="ARBA" id="ARBA00023012"/>
    </source>
</evidence>
<dbReference type="InterPro" id="IPR003594">
    <property type="entry name" value="HATPase_dom"/>
</dbReference>
<evidence type="ECO:0000256" key="1">
    <source>
        <dbReference type="ARBA" id="ARBA00000085"/>
    </source>
</evidence>
<evidence type="ECO:0000256" key="11">
    <source>
        <dbReference type="SAM" id="Phobius"/>
    </source>
</evidence>
<evidence type="ECO:0000259" key="13">
    <source>
        <dbReference type="PROSITE" id="PS50885"/>
    </source>
</evidence>
<dbReference type="Gene3D" id="1.10.287.130">
    <property type="match status" value="1"/>
</dbReference>
<keyword evidence="4" id="KW-0597">Phosphoprotein</keyword>
<dbReference type="GO" id="GO:0005886">
    <property type="term" value="C:plasma membrane"/>
    <property type="evidence" value="ECO:0007669"/>
    <property type="project" value="TreeGrafter"/>
</dbReference>
<dbReference type="InterPro" id="IPR036097">
    <property type="entry name" value="HisK_dim/P_sf"/>
</dbReference>
<dbReference type="OrthoDB" id="8554694at2"/>
<reference evidence="15" key="1">
    <citation type="submission" date="2017-02" db="EMBL/GenBank/DDBJ databases">
        <title>Complete genome sequence of Cupriavidus necator strain NH9, a 3-chlorobenzoate degrader.</title>
        <authorList>
            <person name="Moriuchi R."/>
            <person name="Dohra H."/>
            <person name="Ogawa N."/>
        </authorList>
    </citation>
    <scope>NUCLEOTIDE SEQUENCE [LARGE SCALE GENOMIC DNA]</scope>
    <source>
        <strain evidence="15">NH9</strain>
    </source>
</reference>
<dbReference type="EC" id="2.7.13.3" evidence="3"/>
<protein>
    <recommendedName>
        <fullName evidence="3">histidine kinase</fullName>
        <ecNumber evidence="3">2.7.13.3</ecNumber>
    </recommendedName>
</protein>
<dbReference type="SMART" id="SM00387">
    <property type="entry name" value="HATPase_c"/>
    <property type="match status" value="1"/>
</dbReference>
<evidence type="ECO:0000256" key="7">
    <source>
        <dbReference type="ARBA" id="ARBA00022777"/>
    </source>
</evidence>
<dbReference type="PROSITE" id="PS50885">
    <property type="entry name" value="HAMP"/>
    <property type="match status" value="1"/>
</dbReference>
<keyword evidence="5" id="KW-0808">Transferase</keyword>
<dbReference type="PROSITE" id="PS50109">
    <property type="entry name" value="HIS_KIN"/>
    <property type="match status" value="1"/>
</dbReference>
<dbReference type="InterPro" id="IPR036890">
    <property type="entry name" value="HATPase_C_sf"/>
</dbReference>
<proteinExistence type="predicted"/>
<dbReference type="InterPro" id="IPR050428">
    <property type="entry name" value="TCS_sensor_his_kinase"/>
</dbReference>
<name>A0A1U9UJ73_CUPNE</name>
<feature type="domain" description="Histidine kinase" evidence="12">
    <location>
        <begin position="234"/>
        <end position="449"/>
    </location>
</feature>
<evidence type="ECO:0000256" key="10">
    <source>
        <dbReference type="ARBA" id="ARBA00023136"/>
    </source>
</evidence>
<evidence type="ECO:0000256" key="6">
    <source>
        <dbReference type="ARBA" id="ARBA00022692"/>
    </source>
</evidence>
<dbReference type="GO" id="GO:0000155">
    <property type="term" value="F:phosphorelay sensor kinase activity"/>
    <property type="evidence" value="ECO:0007669"/>
    <property type="project" value="InterPro"/>
</dbReference>
<feature type="transmembrane region" description="Helical" evidence="11">
    <location>
        <begin position="155"/>
        <end position="177"/>
    </location>
</feature>
<dbReference type="Proteomes" id="UP000189627">
    <property type="component" value="Chromosome 1"/>
</dbReference>
<evidence type="ECO:0000256" key="3">
    <source>
        <dbReference type="ARBA" id="ARBA00012438"/>
    </source>
</evidence>
<dbReference type="Pfam" id="PF02518">
    <property type="entry name" value="HATPase_c"/>
    <property type="match status" value="1"/>
</dbReference>
<evidence type="ECO:0000313" key="14">
    <source>
        <dbReference type="EMBL" id="AQV92650.1"/>
    </source>
</evidence>
<evidence type="ECO:0000256" key="8">
    <source>
        <dbReference type="ARBA" id="ARBA00022989"/>
    </source>
</evidence>
<comment type="subcellular location">
    <subcellularLocation>
        <location evidence="2">Membrane</location>
        <topology evidence="2">Multi-pass membrane protein</topology>
    </subcellularLocation>
</comment>
<keyword evidence="9" id="KW-0902">Two-component regulatory system</keyword>
<keyword evidence="7" id="KW-0418">Kinase</keyword>
<evidence type="ECO:0000256" key="5">
    <source>
        <dbReference type="ARBA" id="ARBA00022679"/>
    </source>
</evidence>
<organism evidence="14 15">
    <name type="scientific">Cupriavidus necator</name>
    <name type="common">Alcaligenes eutrophus</name>
    <name type="synonym">Ralstonia eutropha</name>
    <dbReference type="NCBI Taxonomy" id="106590"/>
    <lineage>
        <taxon>Bacteria</taxon>
        <taxon>Pseudomonadati</taxon>
        <taxon>Pseudomonadota</taxon>
        <taxon>Betaproteobacteria</taxon>
        <taxon>Burkholderiales</taxon>
        <taxon>Burkholderiaceae</taxon>
        <taxon>Cupriavidus</taxon>
    </lineage>
</organism>
<dbReference type="InterPro" id="IPR003661">
    <property type="entry name" value="HisK_dim/P_dom"/>
</dbReference>
<keyword evidence="10 11" id="KW-0472">Membrane</keyword>
<dbReference type="RefSeq" id="WP_078195115.1">
    <property type="nucleotide sequence ID" value="NZ_CP017757.2"/>
</dbReference>
<evidence type="ECO:0000256" key="2">
    <source>
        <dbReference type="ARBA" id="ARBA00004141"/>
    </source>
</evidence>
<accession>A0A1U9UJ73</accession>
<dbReference type="Gene3D" id="3.30.565.10">
    <property type="entry name" value="Histidine kinase-like ATPase, C-terminal domain"/>
    <property type="match status" value="1"/>
</dbReference>
<keyword evidence="8 11" id="KW-1133">Transmembrane helix</keyword>
<dbReference type="Pfam" id="PF00512">
    <property type="entry name" value="HisKA"/>
    <property type="match status" value="1"/>
</dbReference>
<feature type="transmembrane region" description="Helical" evidence="11">
    <location>
        <begin position="12"/>
        <end position="40"/>
    </location>
</feature>
<dbReference type="PRINTS" id="PR00344">
    <property type="entry name" value="BCTRLSENSOR"/>
</dbReference>
<sequence>MDGAKGRVSRSLLWMLSASICGTILLIGLVAAAVSFWFAFEEARDLQDDELREIAWLVSPGNAKFLSSQGGYKPVDEPEMRIWVLKISKLSTHVVTPDLSLRVPGELSDGFHTIQSYGQSWRIYIRTLDEEYGLAVAQRTSARDEIARDSALRTLIPLLAVIPILVLLSGLLIRILLRKVQELSAEVDKRGDSDLTPIAAAEVPTEIQPFVNATNRLLNRLLSVLAQQRQLVADAAHELRSPVTAMTLQLENALASEAVPDTVLTRLAPLGTSVTRMRSLVEQLLLLAQQESVQPIASHIFDAKAVVIDALGEIFPFAESKGVDLGLDVAEALQLRGSEQDFLALTRNAIDNATLYTPTGGKVDVRLYRNGNDAVFEVEDTGPGIPEGELTRVFDPFYRVVGSGQPGSGLGLAIVRRAASRLGGQVSLHTFSSDGRTGLRFTYTQALPNV</sequence>
<dbReference type="CDD" id="cd00075">
    <property type="entry name" value="HATPase"/>
    <property type="match status" value="1"/>
</dbReference>
<dbReference type="InterPro" id="IPR003660">
    <property type="entry name" value="HAMP_dom"/>
</dbReference>